<dbReference type="GeneID" id="94429991"/>
<proteinExistence type="predicted"/>
<sequence length="54" mass="6022">AAFAARREVFPYRECGRHEQAPFAPSLSYHMEADFTSLSPHLIDMASLAHVDSS</sequence>
<comment type="caution">
    <text evidence="1">The sequence shown here is derived from an EMBL/GenBank/DDBJ whole genome shotgun (WGS) entry which is preliminary data.</text>
</comment>
<name>A0A2C6KTD4_9APIC</name>
<dbReference type="RefSeq" id="XP_067921241.1">
    <property type="nucleotide sequence ID" value="XM_068066780.1"/>
</dbReference>
<feature type="non-terminal residue" evidence="1">
    <location>
        <position position="1"/>
    </location>
</feature>
<dbReference type="VEuPathDB" id="ToxoDB:CSUI_006626"/>
<evidence type="ECO:0000313" key="2">
    <source>
        <dbReference type="Proteomes" id="UP000221165"/>
    </source>
</evidence>
<dbReference type="EMBL" id="MIGC01003367">
    <property type="protein sequence ID" value="PHJ19542.1"/>
    <property type="molecule type" value="Genomic_DNA"/>
</dbReference>
<reference evidence="1 2" key="1">
    <citation type="journal article" date="2017" name="Int. J. Parasitol.">
        <title>The genome of the protozoan parasite Cystoisospora suis and a reverse vaccinology approach to identify vaccine candidates.</title>
        <authorList>
            <person name="Palmieri N."/>
            <person name="Shrestha A."/>
            <person name="Ruttkowski B."/>
            <person name="Beck T."/>
            <person name="Vogl C."/>
            <person name="Tomley F."/>
            <person name="Blake D.P."/>
            <person name="Joachim A."/>
        </authorList>
    </citation>
    <scope>NUCLEOTIDE SEQUENCE [LARGE SCALE GENOMIC DNA]</scope>
    <source>
        <strain evidence="1 2">Wien I</strain>
    </source>
</reference>
<organism evidence="1 2">
    <name type="scientific">Cystoisospora suis</name>
    <dbReference type="NCBI Taxonomy" id="483139"/>
    <lineage>
        <taxon>Eukaryota</taxon>
        <taxon>Sar</taxon>
        <taxon>Alveolata</taxon>
        <taxon>Apicomplexa</taxon>
        <taxon>Conoidasida</taxon>
        <taxon>Coccidia</taxon>
        <taxon>Eucoccidiorida</taxon>
        <taxon>Eimeriorina</taxon>
        <taxon>Sarcocystidae</taxon>
        <taxon>Cystoisospora</taxon>
    </lineage>
</organism>
<accession>A0A2C6KTD4</accession>
<dbReference type="Proteomes" id="UP000221165">
    <property type="component" value="Unassembled WGS sequence"/>
</dbReference>
<dbReference type="AlphaFoldDB" id="A0A2C6KTD4"/>
<keyword evidence="2" id="KW-1185">Reference proteome</keyword>
<gene>
    <name evidence="1" type="ORF">CSUI_006626</name>
</gene>
<evidence type="ECO:0000313" key="1">
    <source>
        <dbReference type="EMBL" id="PHJ19542.1"/>
    </source>
</evidence>
<protein>
    <submittedName>
        <fullName evidence="1">Uncharacterized protein</fullName>
    </submittedName>
</protein>